<keyword evidence="2" id="KW-1185">Reference proteome</keyword>
<evidence type="ECO:0000313" key="1">
    <source>
        <dbReference type="EMBL" id="MFI2157442.1"/>
    </source>
</evidence>
<accession>A0ABW7VD72</accession>
<comment type="caution">
    <text evidence="1">The sequence shown here is derived from an EMBL/GenBank/DDBJ whole genome shotgun (WGS) entry which is preliminary data.</text>
</comment>
<proteinExistence type="predicted"/>
<evidence type="ECO:0000313" key="2">
    <source>
        <dbReference type="Proteomes" id="UP001611397"/>
    </source>
</evidence>
<organism evidence="1 2">
    <name type="scientific">Streptomyces olivaceoviridis</name>
    <name type="common">Streptomyces corchorusii</name>
    <dbReference type="NCBI Taxonomy" id="1921"/>
    <lineage>
        <taxon>Bacteria</taxon>
        <taxon>Bacillati</taxon>
        <taxon>Actinomycetota</taxon>
        <taxon>Actinomycetes</taxon>
        <taxon>Kitasatosporales</taxon>
        <taxon>Streptomycetaceae</taxon>
        <taxon>Streptomyces</taxon>
    </lineage>
</organism>
<sequence length="45" mass="4677">MADRLLPMAMARGTTSGTVDWNGAYLVSPWTAGGDLVDIDALLPG</sequence>
<dbReference type="Proteomes" id="UP001611397">
    <property type="component" value="Unassembled WGS sequence"/>
</dbReference>
<name>A0ABW7VD72_STROI</name>
<protein>
    <submittedName>
        <fullName evidence="1">Uncharacterized protein</fullName>
    </submittedName>
</protein>
<reference evidence="1 2" key="1">
    <citation type="submission" date="2024-10" db="EMBL/GenBank/DDBJ databases">
        <title>The Natural Products Discovery Center: Release of the First 8490 Sequenced Strains for Exploring Actinobacteria Biosynthetic Diversity.</title>
        <authorList>
            <person name="Kalkreuter E."/>
            <person name="Kautsar S.A."/>
            <person name="Yang D."/>
            <person name="Bader C.D."/>
            <person name="Teijaro C.N."/>
            <person name="Fluegel L."/>
            <person name="Davis C.M."/>
            <person name="Simpson J.R."/>
            <person name="Lauterbach L."/>
            <person name="Steele A.D."/>
            <person name="Gui C."/>
            <person name="Meng S."/>
            <person name="Li G."/>
            <person name="Viehrig K."/>
            <person name="Ye F."/>
            <person name="Su P."/>
            <person name="Kiefer A.F."/>
            <person name="Nichols A."/>
            <person name="Cepeda A.J."/>
            <person name="Yan W."/>
            <person name="Fan B."/>
            <person name="Jiang Y."/>
            <person name="Adhikari A."/>
            <person name="Zheng C.-J."/>
            <person name="Schuster L."/>
            <person name="Cowan T.M."/>
            <person name="Smanski M.J."/>
            <person name="Chevrette M.G."/>
            <person name="De Carvalho L.P.S."/>
            <person name="Shen B."/>
        </authorList>
    </citation>
    <scope>NUCLEOTIDE SEQUENCE [LARGE SCALE GENOMIC DNA]</scope>
    <source>
        <strain evidence="1 2">NPDC020295</strain>
    </source>
</reference>
<dbReference type="RefSeq" id="WP_167360876.1">
    <property type="nucleotide sequence ID" value="NZ_JBIRUT010000010.1"/>
</dbReference>
<gene>
    <name evidence="1" type="ORF">ACH49L_17460</name>
</gene>
<dbReference type="EMBL" id="JBIRWM010000007">
    <property type="protein sequence ID" value="MFI2157442.1"/>
    <property type="molecule type" value="Genomic_DNA"/>
</dbReference>